<dbReference type="Proteomes" id="UP000824219">
    <property type="component" value="Linkage Group LG13"/>
</dbReference>
<dbReference type="OrthoDB" id="165498at2759"/>
<dbReference type="InterPro" id="IPR052074">
    <property type="entry name" value="NonRcpt_TyrProt_Phosphatase"/>
</dbReference>
<dbReference type="InterPro" id="IPR011009">
    <property type="entry name" value="Kinase-like_dom_sf"/>
</dbReference>
<dbReference type="SMART" id="SM01196">
    <property type="entry name" value="FERM_C"/>
    <property type="match status" value="1"/>
</dbReference>
<dbReference type="InterPro" id="IPR001478">
    <property type="entry name" value="PDZ"/>
</dbReference>
<dbReference type="InterPro" id="IPR018979">
    <property type="entry name" value="FERM_N"/>
</dbReference>
<dbReference type="SUPFAM" id="SSF54236">
    <property type="entry name" value="Ubiquitin-like"/>
    <property type="match status" value="1"/>
</dbReference>
<evidence type="ECO:0000313" key="7">
    <source>
        <dbReference type="Proteomes" id="UP000824219"/>
    </source>
</evidence>
<dbReference type="SUPFAM" id="SSF47031">
    <property type="entry name" value="Second domain of FERM"/>
    <property type="match status" value="1"/>
</dbReference>
<keyword evidence="1" id="KW-0677">Repeat</keyword>
<feature type="compositionally biased region" description="Polar residues" evidence="2">
    <location>
        <begin position="219"/>
        <end position="228"/>
    </location>
</feature>
<gene>
    <name evidence="6" type="ORF">KOW79_011761</name>
</gene>
<dbReference type="Pfam" id="PF00595">
    <property type="entry name" value="PDZ"/>
    <property type="match status" value="1"/>
</dbReference>
<dbReference type="Gene3D" id="2.30.42.10">
    <property type="match status" value="1"/>
</dbReference>
<dbReference type="SMART" id="SM00750">
    <property type="entry name" value="KIND"/>
    <property type="match status" value="1"/>
</dbReference>
<evidence type="ECO:0000259" key="4">
    <source>
        <dbReference type="PROSITE" id="PS50106"/>
    </source>
</evidence>
<keyword evidence="7" id="KW-1185">Reference proteome</keyword>
<dbReference type="PANTHER" id="PTHR46900">
    <property type="entry name" value="TYROSINE-PROTEIN PHOSPHATASE NON-RECEPTOR TYPE 13"/>
    <property type="match status" value="1"/>
</dbReference>
<dbReference type="InterPro" id="IPR035963">
    <property type="entry name" value="FERM_2"/>
</dbReference>
<feature type="domain" description="FERM" evidence="3">
    <location>
        <begin position="303"/>
        <end position="599"/>
    </location>
</feature>
<dbReference type="PROSITE" id="PS50106">
    <property type="entry name" value="PDZ"/>
    <property type="match status" value="1"/>
</dbReference>
<dbReference type="InterPro" id="IPR019748">
    <property type="entry name" value="FERM_central"/>
</dbReference>
<dbReference type="SMART" id="SM00295">
    <property type="entry name" value="B41"/>
    <property type="match status" value="1"/>
</dbReference>
<sequence length="873" mass="98270">MSTFVSLLEVLEVRGSALDEDEVWAILITAAETLTNISDKGPGNLCSVISPGSILISPSGSVAFKTCGRTDNVTSFTSPEMTVAQSSSSKEAVEKMLIYSLGMTLYWTVDYQLPPNQPVQLTDHLNSLLLSMCEEESHRRPNLQGVLQQCEQHQNNALLPPPERTMKQLVQDVLQHPAENVLANRSITDRSQLIRHKLRGGYTENSACIPKAVSSPSHTFQAENNRISHPSHHRGSTSSAYLDIQRQLNDRSDQSFDSSLSLSERKVKNFSPEFVRILDEPFITLELPSSIVSKKGKSCSTQRDVRVIMPNGQTILVKCDVKTRGGNVFDMIIAHSKMVEHFYFGLAYTDNTKEFFFLDNDTKISKIAPESWKKVPTSTFVLHVRIKFFISDVSLLLHKMTRHQYYLQLRRDILEDRLPYTEETGLFLSALALQAEFGDILPELYGREYYQPEHYIPKSMMEKMSLPCLKQELLQLHANNANMTAEESELEFLKAIQQLPEYGILFHHVAQEKMHCAGELLLGVCAKGIAVYEVKNHIHTMRFRFHWEETINIFAVKRKFIIVSSVSKKKHTFLMEKSRIARYLCSLCTAQHKFHKEMSSRQLNHILVSEDSTIQCEVSSAQNDTSRKISFFEGTSNDYRPDVARSESMSKLCDDIGKRIETRIKEQRYNALSQDLQRFTVSSKRSSGVPSIPSFLRDTPTSPQAPTREILCVTLKKDAKIGLGIIIVGEDSASGLDLGIFIASVVPGGPANRDGRIKPGSRLISLNQISLEGVPFYEAAEIIQSSPNQVELIISQSKGNTPKQHDLYVYLYLVDSQAGDGLDELVTVMMTPKTGRRLHVPKVHVLSVQVLENQKCWSSITHFSHSAGKLEES</sequence>
<comment type="caution">
    <text evidence="6">The sequence shown here is derived from an EMBL/GenBank/DDBJ whole genome shotgun (WGS) entry which is preliminary data.</text>
</comment>
<name>A0A9D3SIW2_9TELE</name>
<dbReference type="AlphaFoldDB" id="A0A9D3SIW2"/>
<dbReference type="Pfam" id="PF00373">
    <property type="entry name" value="FERM_M"/>
    <property type="match status" value="1"/>
</dbReference>
<dbReference type="PANTHER" id="PTHR46900:SF4">
    <property type="entry name" value="FERM AND PDZ DOMAIN CONTAINING 2"/>
    <property type="match status" value="1"/>
</dbReference>
<dbReference type="PRINTS" id="PR00935">
    <property type="entry name" value="BAND41"/>
</dbReference>
<feature type="domain" description="KIND" evidence="5">
    <location>
        <begin position="5"/>
        <end position="200"/>
    </location>
</feature>
<accession>A0A9D3SIW2</accession>
<dbReference type="Gene3D" id="3.10.20.90">
    <property type="entry name" value="Phosphatidylinositol 3-kinase Catalytic Subunit, Chain A, domain 1"/>
    <property type="match status" value="1"/>
</dbReference>
<evidence type="ECO:0000259" key="3">
    <source>
        <dbReference type="PROSITE" id="PS50057"/>
    </source>
</evidence>
<dbReference type="EMBL" id="JAHKSW010000013">
    <property type="protein sequence ID" value="KAG7325445.1"/>
    <property type="molecule type" value="Genomic_DNA"/>
</dbReference>
<evidence type="ECO:0000259" key="5">
    <source>
        <dbReference type="PROSITE" id="PS51377"/>
    </source>
</evidence>
<proteinExistence type="predicted"/>
<dbReference type="SUPFAM" id="SSF56112">
    <property type="entry name" value="Protein kinase-like (PK-like)"/>
    <property type="match status" value="1"/>
</dbReference>
<feature type="domain" description="PDZ" evidence="4">
    <location>
        <begin position="712"/>
        <end position="798"/>
    </location>
</feature>
<dbReference type="InterPro" id="IPR011993">
    <property type="entry name" value="PH-like_dom_sf"/>
</dbReference>
<dbReference type="PROSITE" id="PS51377">
    <property type="entry name" value="KIND"/>
    <property type="match status" value="1"/>
</dbReference>
<dbReference type="InterPro" id="IPR029071">
    <property type="entry name" value="Ubiquitin-like_domsf"/>
</dbReference>
<evidence type="ECO:0000313" key="6">
    <source>
        <dbReference type="EMBL" id="KAG7325445.1"/>
    </source>
</evidence>
<dbReference type="CDD" id="cd14473">
    <property type="entry name" value="FERM_B-lobe"/>
    <property type="match status" value="1"/>
</dbReference>
<dbReference type="Gene3D" id="1.10.510.10">
    <property type="entry name" value="Transferase(Phosphotransferase) domain 1"/>
    <property type="match status" value="1"/>
</dbReference>
<dbReference type="SMART" id="SM00228">
    <property type="entry name" value="PDZ"/>
    <property type="match status" value="1"/>
</dbReference>
<dbReference type="InterPro" id="IPR019749">
    <property type="entry name" value="Band_41_domain"/>
</dbReference>
<dbReference type="InterPro" id="IPR018980">
    <property type="entry name" value="FERM_PH-like_C"/>
</dbReference>
<dbReference type="InterPro" id="IPR000299">
    <property type="entry name" value="FERM_domain"/>
</dbReference>
<dbReference type="Pfam" id="PF09379">
    <property type="entry name" value="FERM_N"/>
    <property type="match status" value="1"/>
</dbReference>
<evidence type="ECO:0000256" key="1">
    <source>
        <dbReference type="ARBA" id="ARBA00022737"/>
    </source>
</evidence>
<dbReference type="Pfam" id="PF09380">
    <property type="entry name" value="FERM_C"/>
    <property type="match status" value="1"/>
</dbReference>
<feature type="region of interest" description="Disordered" evidence="2">
    <location>
        <begin position="219"/>
        <end position="239"/>
    </location>
</feature>
<dbReference type="InterPro" id="IPR014352">
    <property type="entry name" value="FERM/acyl-CoA-bd_prot_sf"/>
</dbReference>
<dbReference type="InterPro" id="IPR011019">
    <property type="entry name" value="KIND_dom"/>
</dbReference>
<organism evidence="6 7">
    <name type="scientific">Hemibagrus wyckioides</name>
    <dbReference type="NCBI Taxonomy" id="337641"/>
    <lineage>
        <taxon>Eukaryota</taxon>
        <taxon>Metazoa</taxon>
        <taxon>Chordata</taxon>
        <taxon>Craniata</taxon>
        <taxon>Vertebrata</taxon>
        <taxon>Euteleostomi</taxon>
        <taxon>Actinopterygii</taxon>
        <taxon>Neopterygii</taxon>
        <taxon>Teleostei</taxon>
        <taxon>Ostariophysi</taxon>
        <taxon>Siluriformes</taxon>
        <taxon>Bagridae</taxon>
        <taxon>Hemibagrus</taxon>
    </lineage>
</organism>
<dbReference type="Gene3D" id="2.30.29.30">
    <property type="entry name" value="Pleckstrin-homology domain (PH domain)/Phosphotyrosine-binding domain (PTB)"/>
    <property type="match status" value="1"/>
</dbReference>
<dbReference type="SUPFAM" id="SSF50156">
    <property type="entry name" value="PDZ domain-like"/>
    <property type="match status" value="1"/>
</dbReference>
<reference evidence="6 7" key="1">
    <citation type="submission" date="2021-06" db="EMBL/GenBank/DDBJ databases">
        <title>Chromosome-level genome assembly of the red-tail catfish (Hemibagrus wyckioides).</title>
        <authorList>
            <person name="Shao F."/>
        </authorList>
    </citation>
    <scope>NUCLEOTIDE SEQUENCE [LARGE SCALE GENOMIC DNA]</scope>
    <source>
        <strain evidence="6">EC202008001</strain>
        <tissue evidence="6">Blood</tissue>
    </source>
</reference>
<dbReference type="Gene3D" id="1.20.80.10">
    <property type="match status" value="1"/>
</dbReference>
<evidence type="ECO:0000256" key="2">
    <source>
        <dbReference type="SAM" id="MobiDB-lite"/>
    </source>
</evidence>
<dbReference type="SUPFAM" id="SSF50729">
    <property type="entry name" value="PH domain-like"/>
    <property type="match status" value="1"/>
</dbReference>
<dbReference type="PROSITE" id="PS50057">
    <property type="entry name" value="FERM_3"/>
    <property type="match status" value="1"/>
</dbReference>
<protein>
    <submittedName>
        <fullName evidence="6">Uncharacterized protein</fullName>
    </submittedName>
</protein>
<dbReference type="Pfam" id="PF16474">
    <property type="entry name" value="KIND"/>
    <property type="match status" value="1"/>
</dbReference>
<dbReference type="InterPro" id="IPR036034">
    <property type="entry name" value="PDZ_sf"/>
</dbReference>